<feature type="signal peptide" evidence="2">
    <location>
        <begin position="1"/>
        <end position="22"/>
    </location>
</feature>
<feature type="region of interest" description="Disordered" evidence="1">
    <location>
        <begin position="113"/>
        <end position="135"/>
    </location>
</feature>
<dbReference type="Proteomes" id="UP001217044">
    <property type="component" value="Chromosome"/>
</dbReference>
<feature type="chain" id="PRO_5045387085" evidence="2">
    <location>
        <begin position="23"/>
        <end position="214"/>
    </location>
</feature>
<evidence type="ECO:0000313" key="4">
    <source>
        <dbReference type="Proteomes" id="UP001217044"/>
    </source>
</evidence>
<organism evidence="3 4">
    <name type="scientific">Deinococcus aquaticus</name>
    <dbReference type="NCBI Taxonomy" id="328692"/>
    <lineage>
        <taxon>Bacteria</taxon>
        <taxon>Thermotogati</taxon>
        <taxon>Deinococcota</taxon>
        <taxon>Deinococci</taxon>
        <taxon>Deinococcales</taxon>
        <taxon>Deinococcaceae</taxon>
        <taxon>Deinococcus</taxon>
    </lineage>
</organism>
<keyword evidence="4" id="KW-1185">Reference proteome</keyword>
<accession>A0ABY7V2I1</accession>
<keyword evidence="2" id="KW-0732">Signal</keyword>
<gene>
    <name evidence="3" type="ORF">M8445_04000</name>
</gene>
<evidence type="ECO:0000313" key="3">
    <source>
        <dbReference type="EMBL" id="WDA59382.1"/>
    </source>
</evidence>
<evidence type="ECO:0000256" key="2">
    <source>
        <dbReference type="SAM" id="SignalP"/>
    </source>
</evidence>
<evidence type="ECO:0000256" key="1">
    <source>
        <dbReference type="SAM" id="MobiDB-lite"/>
    </source>
</evidence>
<protein>
    <submittedName>
        <fullName evidence="3">Uncharacterized protein</fullName>
    </submittedName>
</protein>
<dbReference type="EMBL" id="CP115165">
    <property type="protein sequence ID" value="WDA59382.1"/>
    <property type="molecule type" value="Genomic_DNA"/>
</dbReference>
<name>A0ABY7V2I1_9DEIO</name>
<dbReference type="RefSeq" id="WP_273989854.1">
    <property type="nucleotide sequence ID" value="NZ_BAABQT010000014.1"/>
</dbReference>
<sequence>MRLTPALTLTVTLTGLIPNAAAQTEQPARTADVCPAWQLLNPADLRAARVKTAHAFLTDVGGKAQTGSLNRDDLLLQGGSQDGRRCSYLIRDGQVTGRAGFLSNFQVQTETTAPTLNGRWQRPGPSGPAGGDSAAELSLSRTPDGLNVQGGSSVPGITAPLSGVALTEQPGSWALQSQGCRLNLYPVGPWLVVAADAGCGDLSAAFGGLYSRVR</sequence>
<proteinExistence type="predicted"/>
<reference evidence="3 4" key="1">
    <citation type="submission" date="2022-12" db="EMBL/GenBank/DDBJ databases">
        <title>Genome Sequence of Deinococcus aquaticus Type Strain PB314.</title>
        <authorList>
            <person name="Albert C."/>
            <person name="Hill J."/>
            <person name="Boren L."/>
            <person name="Scholz-Ng S."/>
            <person name="Fatema N."/>
            <person name="Grosso R."/>
            <person name="Soboslay E."/>
            <person name="Tuohy J."/>
        </authorList>
    </citation>
    <scope>NUCLEOTIDE SEQUENCE [LARGE SCALE GENOMIC DNA]</scope>
    <source>
        <strain evidence="3 4">PB-314</strain>
    </source>
</reference>